<evidence type="ECO:0000256" key="1">
    <source>
        <dbReference type="SAM" id="Phobius"/>
    </source>
</evidence>
<sequence length="778" mass="82200">MRRLGALLWLALVLLASGYLALRLHDGLGFRTDLLALLPREEQDPVLQRANDAVTKALGRRVLALVGHADRETARKAATTLGDALLATGQVERIGEGIDVDRLKRLGALYFPHRQSLLSDGDRALLTAGKGEEVATRALSQAFGFAGLVDAGLLRTDPFLLLPSFLTNLPFPLSRLTPDEGMLSVTEDGTTWVLVSAVLAGEPFELDLQDRLVGAFDDAVRDMPGVAVKRLGAVFFAHAGSRTAITEASTLGTLSLVGTMLLVGLAFRRPGPLLHNLLALGVGMTVGLSGSLLLFGELHVAALLFGSSLIGVAVDYSLHYSASLFDPLSGSPSDRLRHVLPGIALGLVTTLIGYAALMLAPFPGLRQIAAFSIIGLVGAFLTVVLWLPSLDRARRLTHGALMLRAAAGLWSFWEARRWRGVRLVLVLGCVLAGAVGLARLSADDDVRRLQAVSAELRHEQDEIQRLIGATTAAQFLLVQAADDEAALRRQEDLAATLAGLKAKGSIAGYQMPAAFVPSARTQRENRALVATALDAPLLAAQRASLGLPPADPNDKGPNSKAPEGVLTLGDALASDSVPFLRELVLGPGLHVVALQGLSDPDAVRAAVAGTAGVRLVNPTADFSALLAKYRHRALLLTGLAGLLMLPVLMWRYGWRGGLWALLPPAAALILAPAAVGLMGQDFTFFHAMALVLILSIGVDYAVFCAESGVEQQPVTMLAVWLATLTTLLSFGLLAFSAVPAVHSFGVTMLVGISIAFLFAPLAARGTRHNEATNNARLL</sequence>
<dbReference type="AlphaFoldDB" id="A0A0P0EDU3"/>
<keyword evidence="5" id="KW-1185">Reference proteome</keyword>
<feature type="transmembrane region" description="Helical" evidence="1">
    <location>
        <begin position="248"/>
        <end position="267"/>
    </location>
</feature>
<dbReference type="PANTHER" id="PTHR33406:SF13">
    <property type="entry name" value="MEMBRANE PROTEIN YDFJ"/>
    <property type="match status" value="1"/>
</dbReference>
<dbReference type="GeneID" id="56452421"/>
<accession>A0A0P0EDU3</accession>
<dbReference type="EMBL" id="CP032339">
    <property type="protein sequence ID" value="QCO08517.1"/>
    <property type="molecule type" value="Genomic_DNA"/>
</dbReference>
<evidence type="ECO:0000313" key="4">
    <source>
        <dbReference type="Proteomes" id="UP000298774"/>
    </source>
</evidence>
<dbReference type="GO" id="GO:0005886">
    <property type="term" value="C:plasma membrane"/>
    <property type="evidence" value="ECO:0007669"/>
    <property type="project" value="TreeGrafter"/>
</dbReference>
<keyword evidence="1" id="KW-0812">Transmembrane</keyword>
<dbReference type="EMBL" id="JAWXYC010000004">
    <property type="protein sequence ID" value="MDX5954709.1"/>
    <property type="molecule type" value="Genomic_DNA"/>
</dbReference>
<reference evidence="2 5" key="2">
    <citation type="submission" date="2023-11" db="EMBL/GenBank/DDBJ databases">
        <title>MicrobeMod: A computational toolkit for identifying prokaryotic methylation and restriction-modification with nanopore sequencing.</title>
        <authorList>
            <person name="Crits-Christoph A."/>
            <person name="Kang S.C."/>
            <person name="Lee H."/>
            <person name="Ostrov N."/>
        </authorList>
    </citation>
    <scope>NUCLEOTIDE SEQUENCE [LARGE SCALE GENOMIC DNA]</scope>
    <source>
        <strain evidence="2 5">ATCC 29145</strain>
    </source>
</reference>
<feature type="transmembrane region" description="Helical" evidence="1">
    <location>
        <begin position="684"/>
        <end position="703"/>
    </location>
</feature>
<dbReference type="InterPro" id="IPR050545">
    <property type="entry name" value="Mycobact_MmpL"/>
</dbReference>
<evidence type="ECO:0008006" key="6">
    <source>
        <dbReference type="Google" id="ProtNLM"/>
    </source>
</evidence>
<evidence type="ECO:0000313" key="2">
    <source>
        <dbReference type="EMBL" id="MDX5954709.1"/>
    </source>
</evidence>
<keyword evidence="1" id="KW-1133">Transmembrane helix</keyword>
<feature type="transmembrane region" description="Helical" evidence="1">
    <location>
        <begin position="419"/>
        <end position="440"/>
    </location>
</feature>
<dbReference type="SUPFAM" id="SSF82866">
    <property type="entry name" value="Multidrug efflux transporter AcrB transmembrane domain"/>
    <property type="match status" value="2"/>
</dbReference>
<organism evidence="3 4">
    <name type="scientific">Azospirillum brasilense</name>
    <dbReference type="NCBI Taxonomy" id="192"/>
    <lineage>
        <taxon>Bacteria</taxon>
        <taxon>Pseudomonadati</taxon>
        <taxon>Pseudomonadota</taxon>
        <taxon>Alphaproteobacteria</taxon>
        <taxon>Rhodospirillales</taxon>
        <taxon>Azospirillaceae</taxon>
        <taxon>Azospirillum</taxon>
    </lineage>
</organism>
<evidence type="ECO:0000313" key="3">
    <source>
        <dbReference type="EMBL" id="QCO08517.1"/>
    </source>
</evidence>
<feature type="transmembrane region" description="Helical" evidence="1">
    <location>
        <begin position="744"/>
        <end position="763"/>
    </location>
</feature>
<name>A0A0P0EDU3_AZOBR</name>
<dbReference type="PANTHER" id="PTHR33406">
    <property type="entry name" value="MEMBRANE PROTEIN MJ1562-RELATED"/>
    <property type="match status" value="1"/>
</dbReference>
<dbReference type="Gene3D" id="1.20.1640.10">
    <property type="entry name" value="Multidrug efflux transporter AcrB transmembrane domain"/>
    <property type="match status" value="2"/>
</dbReference>
<dbReference type="RefSeq" id="WP_059398897.1">
    <property type="nucleotide sequence ID" value="NZ_CP012914.1"/>
</dbReference>
<feature type="transmembrane region" description="Helical" evidence="1">
    <location>
        <begin position="715"/>
        <end position="737"/>
    </location>
</feature>
<reference evidence="3 4" key="1">
    <citation type="submission" date="2018-09" db="EMBL/GenBank/DDBJ databases">
        <title>Whole genome based analysis of evolution and adaptive divergence in Indian and Brazilian strains of Azospirillum brasilense.</title>
        <authorList>
            <person name="Singh C."/>
            <person name="Tripathi A.K."/>
        </authorList>
    </citation>
    <scope>NUCLEOTIDE SEQUENCE [LARGE SCALE GENOMIC DNA]</scope>
    <source>
        <strain evidence="3 4">MTCC4038</strain>
    </source>
</reference>
<feature type="transmembrane region" description="Helical" evidence="1">
    <location>
        <begin position="368"/>
        <end position="387"/>
    </location>
</feature>
<feature type="transmembrane region" description="Helical" evidence="1">
    <location>
        <begin position="274"/>
        <end position="294"/>
    </location>
</feature>
<feature type="transmembrane region" description="Helical" evidence="1">
    <location>
        <begin position="339"/>
        <end position="362"/>
    </location>
</feature>
<proteinExistence type="predicted"/>
<dbReference type="Proteomes" id="UP001277471">
    <property type="component" value="Unassembled WGS sequence"/>
</dbReference>
<dbReference type="KEGG" id="abf:AMK58_11155"/>
<protein>
    <recommendedName>
        <fullName evidence="6">Exporter</fullName>
    </recommendedName>
</protein>
<feature type="transmembrane region" description="Helical" evidence="1">
    <location>
        <begin position="633"/>
        <end position="652"/>
    </location>
</feature>
<gene>
    <name evidence="3" type="ORF">D3868_05345</name>
    <name evidence="2" type="ORF">SIM66_26425</name>
</gene>
<evidence type="ECO:0000313" key="5">
    <source>
        <dbReference type="Proteomes" id="UP001277471"/>
    </source>
</evidence>
<feature type="transmembrane region" description="Helical" evidence="1">
    <location>
        <begin position="300"/>
        <end position="318"/>
    </location>
</feature>
<keyword evidence="1" id="KW-0472">Membrane</keyword>
<dbReference type="Proteomes" id="UP000298774">
    <property type="component" value="Chromosome"/>
</dbReference>
<feature type="transmembrane region" description="Helical" evidence="1">
    <location>
        <begin position="658"/>
        <end position="677"/>
    </location>
</feature>